<evidence type="ECO:0000313" key="6">
    <source>
        <dbReference type="Proteomes" id="UP000077266"/>
    </source>
</evidence>
<dbReference type="InterPro" id="IPR001680">
    <property type="entry name" value="WD40_rpt"/>
</dbReference>
<dbReference type="Gene3D" id="1.10.510.10">
    <property type="entry name" value="Transferase(Phosphotransferase) domain 1"/>
    <property type="match status" value="1"/>
</dbReference>
<dbReference type="GO" id="GO:0005524">
    <property type="term" value="F:ATP binding"/>
    <property type="evidence" value="ECO:0007669"/>
    <property type="project" value="InterPro"/>
</dbReference>
<dbReference type="SMART" id="SM00320">
    <property type="entry name" value="WD40"/>
    <property type="match status" value="3"/>
</dbReference>
<evidence type="ECO:0000313" key="5">
    <source>
        <dbReference type="EMBL" id="KZW01400.1"/>
    </source>
</evidence>
<dbReference type="InterPro" id="IPR011009">
    <property type="entry name" value="Kinase-like_dom_sf"/>
</dbReference>
<dbReference type="OrthoDB" id="26722at2759"/>
<keyword evidence="6" id="KW-1185">Reference proteome</keyword>
<dbReference type="SUPFAM" id="SSF56112">
    <property type="entry name" value="Protein kinase-like (PK-like)"/>
    <property type="match status" value="1"/>
</dbReference>
<dbReference type="InParanoid" id="A0A166BIL3"/>
<name>A0A166BIL3_EXIGL</name>
<keyword evidence="2" id="KW-0677">Repeat</keyword>
<dbReference type="InterPro" id="IPR036322">
    <property type="entry name" value="WD40_repeat_dom_sf"/>
</dbReference>
<dbReference type="SMART" id="SM00220">
    <property type="entry name" value="S_TKc"/>
    <property type="match status" value="1"/>
</dbReference>
<evidence type="ECO:0000256" key="3">
    <source>
        <dbReference type="PROSITE-ProRule" id="PRU00221"/>
    </source>
</evidence>
<dbReference type="InterPro" id="IPR000719">
    <property type="entry name" value="Prot_kinase_dom"/>
</dbReference>
<proteinExistence type="predicted"/>
<dbReference type="Proteomes" id="UP000077266">
    <property type="component" value="Unassembled WGS sequence"/>
</dbReference>
<dbReference type="Gene3D" id="2.130.10.10">
    <property type="entry name" value="YVTN repeat-like/Quinoprotein amine dehydrogenase"/>
    <property type="match status" value="2"/>
</dbReference>
<organism evidence="5 6">
    <name type="scientific">Exidia glandulosa HHB12029</name>
    <dbReference type="NCBI Taxonomy" id="1314781"/>
    <lineage>
        <taxon>Eukaryota</taxon>
        <taxon>Fungi</taxon>
        <taxon>Dikarya</taxon>
        <taxon>Basidiomycota</taxon>
        <taxon>Agaricomycotina</taxon>
        <taxon>Agaricomycetes</taxon>
        <taxon>Auriculariales</taxon>
        <taxon>Exidiaceae</taxon>
        <taxon>Exidia</taxon>
    </lineage>
</organism>
<dbReference type="STRING" id="1314781.A0A166BIL3"/>
<evidence type="ECO:0000256" key="2">
    <source>
        <dbReference type="ARBA" id="ARBA00022737"/>
    </source>
</evidence>
<evidence type="ECO:0000259" key="4">
    <source>
        <dbReference type="PROSITE" id="PS50011"/>
    </source>
</evidence>
<dbReference type="InterPro" id="IPR015943">
    <property type="entry name" value="WD40/YVTN_repeat-like_dom_sf"/>
</dbReference>
<keyword evidence="5" id="KW-0418">Kinase</keyword>
<dbReference type="AlphaFoldDB" id="A0A166BIL3"/>
<dbReference type="EMBL" id="KV425894">
    <property type="protein sequence ID" value="KZW01400.1"/>
    <property type="molecule type" value="Genomic_DNA"/>
</dbReference>
<dbReference type="PANTHER" id="PTHR24361">
    <property type="entry name" value="MITOGEN-ACTIVATED KINASE KINASE KINASE"/>
    <property type="match status" value="1"/>
</dbReference>
<dbReference type="PROSITE" id="PS00108">
    <property type="entry name" value="PROTEIN_KINASE_ST"/>
    <property type="match status" value="1"/>
</dbReference>
<dbReference type="GO" id="GO:0004674">
    <property type="term" value="F:protein serine/threonine kinase activity"/>
    <property type="evidence" value="ECO:0007669"/>
    <property type="project" value="TreeGrafter"/>
</dbReference>
<protein>
    <submittedName>
        <fullName evidence="5">Kinase-like protein</fullName>
    </submittedName>
</protein>
<dbReference type="PROSITE" id="PS50082">
    <property type="entry name" value="WD_REPEATS_2"/>
    <property type="match status" value="1"/>
</dbReference>
<dbReference type="GO" id="GO:0005737">
    <property type="term" value="C:cytoplasm"/>
    <property type="evidence" value="ECO:0007669"/>
    <property type="project" value="TreeGrafter"/>
</dbReference>
<dbReference type="Pfam" id="PF00069">
    <property type="entry name" value="Pkinase"/>
    <property type="match status" value="1"/>
</dbReference>
<dbReference type="Pfam" id="PF00400">
    <property type="entry name" value="WD40"/>
    <property type="match status" value="1"/>
</dbReference>
<feature type="domain" description="Protein kinase" evidence="4">
    <location>
        <begin position="1"/>
        <end position="189"/>
    </location>
</feature>
<keyword evidence="5" id="KW-0808">Transferase</keyword>
<dbReference type="SUPFAM" id="SSF50978">
    <property type="entry name" value="WD40 repeat-like"/>
    <property type="match status" value="1"/>
</dbReference>
<feature type="repeat" description="WD" evidence="3">
    <location>
        <begin position="586"/>
        <end position="627"/>
    </location>
</feature>
<accession>A0A166BIL3</accession>
<reference evidence="5 6" key="1">
    <citation type="journal article" date="2016" name="Mol. Biol. Evol.">
        <title>Comparative Genomics of Early-Diverging Mushroom-Forming Fungi Provides Insights into the Origins of Lignocellulose Decay Capabilities.</title>
        <authorList>
            <person name="Nagy L.G."/>
            <person name="Riley R."/>
            <person name="Tritt A."/>
            <person name="Adam C."/>
            <person name="Daum C."/>
            <person name="Floudas D."/>
            <person name="Sun H."/>
            <person name="Yadav J.S."/>
            <person name="Pangilinan J."/>
            <person name="Larsson K.H."/>
            <person name="Matsuura K."/>
            <person name="Barry K."/>
            <person name="Labutti K."/>
            <person name="Kuo R."/>
            <person name="Ohm R.A."/>
            <person name="Bhattacharya S.S."/>
            <person name="Shirouzu T."/>
            <person name="Yoshinaga Y."/>
            <person name="Martin F.M."/>
            <person name="Grigoriev I.V."/>
            <person name="Hibbett D.S."/>
        </authorList>
    </citation>
    <scope>NUCLEOTIDE SEQUENCE [LARGE SCALE GENOMIC DNA]</scope>
    <source>
        <strain evidence="5 6">HHB12029</strain>
    </source>
</reference>
<dbReference type="PROSITE" id="PS00678">
    <property type="entry name" value="WD_REPEATS_1"/>
    <property type="match status" value="1"/>
</dbReference>
<sequence length="672" mass="74007">MVSEWHPNGDIVSYLKTKTNDPDFQEIKYRLLIDVLDGVKYLHMHDIVHGDIKGANVLISKHGSARLSDFGFSTILTEHSRLRSEWSAAKGTTRWMAPEFFDEDERIAIHTRASNVWALGCLIIEVQTGYLPYSSKRLDQTVVLAISKGEPPALQPFKPDALCQLMLTCCRADPSTRYTTTRVLSTLRIERLRSHLQNHQHNLHFWDLEPPLCCDTALLDIRDHLRDCKLSHSPLHPLVGVVLSILASNRPQNDFWNHKLNWIEGSMCDLLVACIDVAQQGALTDIATQFLVKTAPPLLRIVKPSDNYFPRGSTYPAEALRPLAKVIADHGDASTARILMRFSSSAAPASLSLDTNEDSFTIRDHTAWSGDGTLFATVVSGSGPTVFVAQLGKAPFMTLPLGQSYIESLAMSPDGHRVACSSVSNATVTISLWDLPSQSALDIGIRPADSEGTEDLVFSHDGLCFASVHKAGYSNMCTLYIWRVGQTPVKLATPHRLESATVAFTADSRIVVAGTRIPSYQGYTTVSFHDLHTTALVTVSEFDSGGGHRVLHGLDCQGRYLMTRNRYSTTLRLCSPLSGELICSLEVDEGKSIACVASSPDGAYAAAGTWDGFVYVWDVETRTVLDNSPLPVHQDLIVRLAFTSDGTRIITLTAKGEVCISDIRGSWLRWDI</sequence>
<evidence type="ECO:0000256" key="1">
    <source>
        <dbReference type="ARBA" id="ARBA00022574"/>
    </source>
</evidence>
<dbReference type="InterPro" id="IPR019775">
    <property type="entry name" value="WD40_repeat_CS"/>
</dbReference>
<keyword evidence="1 3" id="KW-0853">WD repeat</keyword>
<dbReference type="InterPro" id="IPR008271">
    <property type="entry name" value="Ser/Thr_kinase_AS"/>
</dbReference>
<dbReference type="InterPro" id="IPR053235">
    <property type="entry name" value="Ser_Thr_kinase"/>
</dbReference>
<dbReference type="PROSITE" id="PS50011">
    <property type="entry name" value="PROTEIN_KINASE_DOM"/>
    <property type="match status" value="1"/>
</dbReference>
<gene>
    <name evidence="5" type="ORF">EXIGLDRAFT_760892</name>
</gene>